<gene>
    <name evidence="1" type="ORF">SMN809_LOCUS32048</name>
</gene>
<protein>
    <submittedName>
        <fullName evidence="1">Uncharacterized protein</fullName>
    </submittedName>
</protein>
<reference evidence="1" key="1">
    <citation type="submission" date="2021-02" db="EMBL/GenBank/DDBJ databases">
        <authorList>
            <person name="Nowell W R."/>
        </authorList>
    </citation>
    <scope>NUCLEOTIDE SEQUENCE</scope>
</reference>
<name>A0A8S2WGN8_9BILA</name>
<dbReference type="Proteomes" id="UP000676336">
    <property type="component" value="Unassembled WGS sequence"/>
</dbReference>
<dbReference type="Gene3D" id="3.40.50.2000">
    <property type="entry name" value="Glycogen Phosphorylase B"/>
    <property type="match status" value="1"/>
</dbReference>
<feature type="non-terminal residue" evidence="1">
    <location>
        <position position="1"/>
    </location>
</feature>
<comment type="caution">
    <text evidence="1">The sequence shown here is derived from an EMBL/GenBank/DDBJ whole genome shotgun (WGS) entry which is preliminary data.</text>
</comment>
<sequence length="39" mass="4770">RDYYSSLAYTVRDHLVGRWIRTQQRDFETNEKVGSFVEF</sequence>
<accession>A0A8S2WGN8</accession>
<dbReference type="EMBL" id="CAJOBI010065912">
    <property type="protein sequence ID" value="CAF4435997.1"/>
    <property type="molecule type" value="Genomic_DNA"/>
</dbReference>
<proteinExistence type="predicted"/>
<evidence type="ECO:0000313" key="2">
    <source>
        <dbReference type="Proteomes" id="UP000676336"/>
    </source>
</evidence>
<evidence type="ECO:0000313" key="1">
    <source>
        <dbReference type="EMBL" id="CAF4435997.1"/>
    </source>
</evidence>
<organism evidence="1 2">
    <name type="scientific">Rotaria magnacalcarata</name>
    <dbReference type="NCBI Taxonomy" id="392030"/>
    <lineage>
        <taxon>Eukaryota</taxon>
        <taxon>Metazoa</taxon>
        <taxon>Spiralia</taxon>
        <taxon>Gnathifera</taxon>
        <taxon>Rotifera</taxon>
        <taxon>Eurotatoria</taxon>
        <taxon>Bdelloidea</taxon>
        <taxon>Philodinida</taxon>
        <taxon>Philodinidae</taxon>
        <taxon>Rotaria</taxon>
    </lineage>
</organism>
<dbReference type="AlphaFoldDB" id="A0A8S2WGN8"/>